<dbReference type="SMART" id="SM00256">
    <property type="entry name" value="FBOX"/>
    <property type="match status" value="1"/>
</dbReference>
<dbReference type="Pfam" id="PF00646">
    <property type="entry name" value="F-box"/>
    <property type="match status" value="1"/>
</dbReference>
<dbReference type="PANTHER" id="PTHR31672:SF13">
    <property type="entry name" value="F-BOX PROTEIN CPR30-LIKE"/>
    <property type="match status" value="1"/>
</dbReference>
<gene>
    <name evidence="2" type="ORF">RchiOBHm_Chr7g0240141</name>
</gene>
<dbReference type="EMBL" id="PDCK01000045">
    <property type="protein sequence ID" value="PRQ21525.1"/>
    <property type="molecule type" value="Genomic_DNA"/>
</dbReference>
<name>A0A2P6PHW2_ROSCH</name>
<dbReference type="CDD" id="cd22157">
    <property type="entry name" value="F-box_AtFBW1-like"/>
    <property type="match status" value="1"/>
</dbReference>
<dbReference type="InterPro" id="IPR050796">
    <property type="entry name" value="SCF_F-box_component"/>
</dbReference>
<keyword evidence="3" id="KW-1185">Reference proteome</keyword>
<dbReference type="InterPro" id="IPR001810">
    <property type="entry name" value="F-box_dom"/>
</dbReference>
<dbReference type="AlphaFoldDB" id="A0A2P6PHW2"/>
<reference evidence="2 3" key="1">
    <citation type="journal article" date="2018" name="Nat. Genet.">
        <title>The Rosa genome provides new insights in the design of modern roses.</title>
        <authorList>
            <person name="Bendahmane M."/>
        </authorList>
    </citation>
    <scope>NUCLEOTIDE SEQUENCE [LARGE SCALE GENOMIC DNA]</scope>
    <source>
        <strain evidence="3">cv. Old Blush</strain>
    </source>
</reference>
<accession>A0A2P6PHW2</accession>
<protein>
    <submittedName>
        <fullName evidence="2">Putative F-box domain-containing protein</fullName>
    </submittedName>
</protein>
<evidence type="ECO:0000259" key="1">
    <source>
        <dbReference type="PROSITE" id="PS50181"/>
    </source>
</evidence>
<dbReference type="PANTHER" id="PTHR31672">
    <property type="entry name" value="BNACNNG10540D PROTEIN"/>
    <property type="match status" value="1"/>
</dbReference>
<organism evidence="2 3">
    <name type="scientific">Rosa chinensis</name>
    <name type="common">China rose</name>
    <dbReference type="NCBI Taxonomy" id="74649"/>
    <lineage>
        <taxon>Eukaryota</taxon>
        <taxon>Viridiplantae</taxon>
        <taxon>Streptophyta</taxon>
        <taxon>Embryophyta</taxon>
        <taxon>Tracheophyta</taxon>
        <taxon>Spermatophyta</taxon>
        <taxon>Magnoliopsida</taxon>
        <taxon>eudicotyledons</taxon>
        <taxon>Gunneridae</taxon>
        <taxon>Pentapetalae</taxon>
        <taxon>rosids</taxon>
        <taxon>fabids</taxon>
        <taxon>Rosales</taxon>
        <taxon>Rosaceae</taxon>
        <taxon>Rosoideae</taxon>
        <taxon>Rosoideae incertae sedis</taxon>
        <taxon>Rosa</taxon>
    </lineage>
</organism>
<dbReference type="PROSITE" id="PS50181">
    <property type="entry name" value="FBOX"/>
    <property type="match status" value="1"/>
</dbReference>
<feature type="domain" description="F-box" evidence="1">
    <location>
        <begin position="8"/>
        <end position="53"/>
    </location>
</feature>
<proteinExistence type="predicted"/>
<sequence length="146" mass="16772">MEDNGELTGHQIPLPAEIIIEILSWLTVKSLCRFRCVSKPWRSLISNKKFIAMHTRKALEDKEVFLGRRRVIFNGPSHCLYSLHLDEFPNHADNHDGLVTATVLDFVSDEYSAGRHAWVPFIYSCNNFLLCDTMCGFYLVNPATRE</sequence>
<evidence type="ECO:0000313" key="3">
    <source>
        <dbReference type="Proteomes" id="UP000238479"/>
    </source>
</evidence>
<evidence type="ECO:0000313" key="2">
    <source>
        <dbReference type="EMBL" id="PRQ21525.1"/>
    </source>
</evidence>
<comment type="caution">
    <text evidence="2">The sequence shown here is derived from an EMBL/GenBank/DDBJ whole genome shotgun (WGS) entry which is preliminary data.</text>
</comment>
<dbReference type="Gramene" id="PRQ21525">
    <property type="protein sequence ID" value="PRQ21525"/>
    <property type="gene ID" value="RchiOBHm_Chr7g0240141"/>
</dbReference>
<dbReference type="Proteomes" id="UP000238479">
    <property type="component" value="Chromosome 7"/>
</dbReference>
<dbReference type="SUPFAM" id="SSF81383">
    <property type="entry name" value="F-box domain"/>
    <property type="match status" value="1"/>
</dbReference>
<dbReference type="InterPro" id="IPR036047">
    <property type="entry name" value="F-box-like_dom_sf"/>
</dbReference>
<dbReference type="Gene3D" id="1.20.1280.50">
    <property type="match status" value="1"/>
</dbReference>